<name>A0ACB8X7A2_9TELE</name>
<dbReference type="Proteomes" id="UP000831701">
    <property type="component" value="Chromosome 2"/>
</dbReference>
<reference evidence="1" key="1">
    <citation type="submission" date="2022-04" db="EMBL/GenBank/DDBJ databases">
        <title>Jade perch genome.</title>
        <authorList>
            <person name="Chao B."/>
        </authorList>
    </citation>
    <scope>NUCLEOTIDE SEQUENCE</scope>
    <source>
        <strain evidence="1">CB-2022</strain>
    </source>
</reference>
<accession>A0ACB8X7A2</accession>
<gene>
    <name evidence="1" type="ORF">L3Q82_004133</name>
</gene>
<evidence type="ECO:0000313" key="1">
    <source>
        <dbReference type="EMBL" id="KAI3375856.1"/>
    </source>
</evidence>
<protein>
    <submittedName>
        <fullName evidence="1">Uncharacterized protein</fullName>
    </submittedName>
</protein>
<comment type="caution">
    <text evidence="1">The sequence shown here is derived from an EMBL/GenBank/DDBJ whole genome shotgun (WGS) entry which is preliminary data.</text>
</comment>
<keyword evidence="2" id="KW-1185">Reference proteome</keyword>
<dbReference type="EMBL" id="CM041532">
    <property type="protein sequence ID" value="KAI3375856.1"/>
    <property type="molecule type" value="Genomic_DNA"/>
</dbReference>
<organism evidence="1 2">
    <name type="scientific">Scortum barcoo</name>
    <name type="common">barcoo grunter</name>
    <dbReference type="NCBI Taxonomy" id="214431"/>
    <lineage>
        <taxon>Eukaryota</taxon>
        <taxon>Metazoa</taxon>
        <taxon>Chordata</taxon>
        <taxon>Craniata</taxon>
        <taxon>Vertebrata</taxon>
        <taxon>Euteleostomi</taxon>
        <taxon>Actinopterygii</taxon>
        <taxon>Neopterygii</taxon>
        <taxon>Teleostei</taxon>
        <taxon>Neoteleostei</taxon>
        <taxon>Acanthomorphata</taxon>
        <taxon>Eupercaria</taxon>
        <taxon>Centrarchiformes</taxon>
        <taxon>Terapontoidei</taxon>
        <taxon>Terapontidae</taxon>
        <taxon>Scortum</taxon>
    </lineage>
</organism>
<proteinExistence type="predicted"/>
<sequence>MPEAHQSTKRESDLGSIHSWYYEAVSCPGVHLSAKDDVYLSMCFMGQYRQSECLPAVFPLLFHEKMTFEKAGLYM</sequence>
<evidence type="ECO:0000313" key="2">
    <source>
        <dbReference type="Proteomes" id="UP000831701"/>
    </source>
</evidence>